<feature type="signal peptide" evidence="1">
    <location>
        <begin position="1"/>
        <end position="22"/>
    </location>
</feature>
<dbReference type="SUPFAM" id="SSF53850">
    <property type="entry name" value="Periplasmic binding protein-like II"/>
    <property type="match status" value="1"/>
</dbReference>
<feature type="chain" id="PRO_5045648812" evidence="1">
    <location>
        <begin position="23"/>
        <end position="523"/>
    </location>
</feature>
<evidence type="ECO:0000313" key="4">
    <source>
        <dbReference type="Proteomes" id="UP001359781"/>
    </source>
</evidence>
<dbReference type="InterPro" id="IPR030678">
    <property type="entry name" value="Peptide/Ni-bd"/>
</dbReference>
<sequence length="523" mass="57210">MVWKRVIAVAAAIGISAGGLVACGAEDPTDYITANGSEPQNPLIPAMTNENGGGRVIELLYSGLVSYDAEGNPYNELAESIDSPDGKNYTIRLKPSSFADGTPVRAQNFVRAWNYAVEHSQTLEYAFEGIEGYAEGVSELSGLKVVDDDTFTVALKDVQTDFPTQLGYQAYFPLPDSAFEDMEAFGQKPVGNGPYAVKEWTHYDSIRLVPNEHYEGSRRVHNDGVKFLFYATLDAAYADLLANNLDVLDTLPDTAFATYEEELEGRSANQPGAVFQGFIVPERLEHFSGEEGRLRRHALSRAINREQVTDLIFEGTRTPATDFTSPSIPGHTDDLPGAEAVDYDPEEARRLWAQADALSPWSGEFTLAYNADGGHQAWVDAVINQVRNALGIEAVGKPYPDFKSLRDDVHQRATSGAFRSGWQADVPVLSDFLQATFATNGSGNDGDYSNPVVDEQLALGKASATAEEANEHYNLAQEQLFKDLPTIPLWYSNTVGGHSEDAEGVVFSWTGMPVLNDVRRVQR</sequence>
<dbReference type="EMBL" id="JBAHVJ010000005">
    <property type="protein sequence ID" value="MEJ4099760.1"/>
    <property type="molecule type" value="Genomic_DNA"/>
</dbReference>
<evidence type="ECO:0000313" key="3">
    <source>
        <dbReference type="EMBL" id="MEJ4099760.1"/>
    </source>
</evidence>
<evidence type="ECO:0000256" key="1">
    <source>
        <dbReference type="SAM" id="SignalP"/>
    </source>
</evidence>
<dbReference type="Gene3D" id="3.10.105.10">
    <property type="entry name" value="Dipeptide-binding Protein, Domain 3"/>
    <property type="match status" value="1"/>
</dbReference>
<feature type="domain" description="Solute-binding protein family 5" evidence="2">
    <location>
        <begin position="73"/>
        <end position="443"/>
    </location>
</feature>
<evidence type="ECO:0000259" key="2">
    <source>
        <dbReference type="Pfam" id="PF00496"/>
    </source>
</evidence>
<accession>A0ABU8NY16</accession>
<dbReference type="PANTHER" id="PTHR30290">
    <property type="entry name" value="PERIPLASMIC BINDING COMPONENT OF ABC TRANSPORTER"/>
    <property type="match status" value="1"/>
</dbReference>
<organism evidence="3 4">
    <name type="scientific">Corynebacterium mastitidis</name>
    <dbReference type="NCBI Taxonomy" id="161890"/>
    <lineage>
        <taxon>Bacteria</taxon>
        <taxon>Bacillati</taxon>
        <taxon>Actinomycetota</taxon>
        <taxon>Actinomycetes</taxon>
        <taxon>Mycobacteriales</taxon>
        <taxon>Corynebacteriaceae</taxon>
        <taxon>Corynebacterium</taxon>
    </lineage>
</organism>
<dbReference type="RefSeq" id="WP_337890059.1">
    <property type="nucleotide sequence ID" value="NZ_JBAHVI010000005.1"/>
</dbReference>
<dbReference type="Gene3D" id="3.90.76.10">
    <property type="entry name" value="Dipeptide-binding Protein, Domain 1"/>
    <property type="match status" value="1"/>
</dbReference>
<name>A0ABU8NY16_9CORY</name>
<dbReference type="Pfam" id="PF00496">
    <property type="entry name" value="SBP_bac_5"/>
    <property type="match status" value="1"/>
</dbReference>
<dbReference type="PIRSF" id="PIRSF002741">
    <property type="entry name" value="MppA"/>
    <property type="match status" value="1"/>
</dbReference>
<keyword evidence="4" id="KW-1185">Reference proteome</keyword>
<proteinExistence type="predicted"/>
<dbReference type="PANTHER" id="PTHR30290:SF83">
    <property type="entry name" value="ABC TRANSPORTER SUBSTRATE-BINDING PROTEIN"/>
    <property type="match status" value="1"/>
</dbReference>
<reference evidence="3 4" key="1">
    <citation type="submission" date="2024-02" db="EMBL/GenBank/DDBJ databases">
        <title>Whole genome sequencing and characterization of Corynebacterium isolated from the ocular surface of dry eye disease sufferers.</title>
        <authorList>
            <person name="Naqvi M."/>
        </authorList>
    </citation>
    <scope>NUCLEOTIDE SEQUENCE [LARGE SCALE GENOMIC DNA]</scope>
    <source>
        <strain evidence="3 4">PCRF</strain>
    </source>
</reference>
<dbReference type="Proteomes" id="UP001359781">
    <property type="component" value="Unassembled WGS sequence"/>
</dbReference>
<comment type="caution">
    <text evidence="3">The sequence shown here is derived from an EMBL/GenBank/DDBJ whole genome shotgun (WGS) entry which is preliminary data.</text>
</comment>
<dbReference type="CDD" id="cd00995">
    <property type="entry name" value="PBP2_NikA_DppA_OppA_like"/>
    <property type="match status" value="1"/>
</dbReference>
<keyword evidence="1" id="KW-0732">Signal</keyword>
<gene>
    <name evidence="3" type="ORF">V5S96_05215</name>
</gene>
<dbReference type="InterPro" id="IPR000914">
    <property type="entry name" value="SBP_5_dom"/>
</dbReference>
<dbReference type="InterPro" id="IPR039424">
    <property type="entry name" value="SBP_5"/>
</dbReference>
<dbReference type="Gene3D" id="3.40.190.10">
    <property type="entry name" value="Periplasmic binding protein-like II"/>
    <property type="match status" value="1"/>
</dbReference>
<protein>
    <submittedName>
        <fullName evidence="3">ABC transporter substrate-binding protein</fullName>
    </submittedName>
</protein>
<dbReference type="PROSITE" id="PS51257">
    <property type="entry name" value="PROKAR_LIPOPROTEIN"/>
    <property type="match status" value="1"/>
</dbReference>